<keyword evidence="3" id="KW-1185">Reference proteome</keyword>
<dbReference type="AlphaFoldDB" id="A0A2J6PZ56"/>
<evidence type="ECO:0000313" key="2">
    <source>
        <dbReference type="EMBL" id="PMD19322.1"/>
    </source>
</evidence>
<gene>
    <name evidence="2" type="ORF">NA56DRAFT_208277</name>
</gene>
<dbReference type="OrthoDB" id="3946545at2759"/>
<feature type="compositionally biased region" description="Basic and acidic residues" evidence="1">
    <location>
        <begin position="674"/>
        <end position="687"/>
    </location>
</feature>
<protein>
    <submittedName>
        <fullName evidence="2">Uncharacterized protein</fullName>
    </submittedName>
</protein>
<feature type="compositionally biased region" description="Low complexity" evidence="1">
    <location>
        <begin position="576"/>
        <end position="597"/>
    </location>
</feature>
<accession>A0A2J6PZ56</accession>
<feature type="compositionally biased region" description="Polar residues" evidence="1">
    <location>
        <begin position="689"/>
        <end position="699"/>
    </location>
</feature>
<feature type="region of interest" description="Disordered" evidence="1">
    <location>
        <begin position="674"/>
        <end position="732"/>
    </location>
</feature>
<feature type="compositionally biased region" description="Basic and acidic residues" evidence="1">
    <location>
        <begin position="89"/>
        <end position="99"/>
    </location>
</feature>
<feature type="region of interest" description="Disordered" evidence="1">
    <location>
        <begin position="42"/>
        <end position="99"/>
    </location>
</feature>
<feature type="compositionally biased region" description="Low complexity" evidence="1">
    <location>
        <begin position="271"/>
        <end position="289"/>
    </location>
</feature>
<sequence length="732" mass="80466">MSSHEDVSEVSEGVPAPIRRNSSVAGFTKLCKRRGRCDAFRKSRSRCSQPSDRSKNYESEDSQILYMAPKRKTRGRNRSLSCISNGPGRKMDGSSDAKTDLRDDELDQYASLNIIDREIFEWQYVCQTGRPYWWSPEAKYHRVKKVQPRITTEAGPRIWYREVDERTKPAYGVQRRAITDSFLSDPSTVHDLAHLIAIQLLSACFTLPADSTVGLPSPCYTSLDKRGSTRFPDPRMISSLRMHTNFRYSPSFGHQPRNSSPVQLWPGLYGGPSPISSPPTTNTDAATPDIGRSADPPKRSKYRRALHPTEDSGSGDSDLGMFSPCCSEANLDPTVGKTAWFRRQGVHDANCKVVTVPRLPRTFQDYKGGTRQSLDPNRALKTSQRQAKMNYCLQPTIKSEPHHVFIQPVKELVVKRWRSLTRKFGGSLHSALPGSQSDYPTSGSESGASEASAPVLSTDAKKRRQRAQERGDIHSSSVESTPHFNSPTSEMLSPPEPSGIVSPFSIESPAAPPSSPADTISKPASKARANRRSFTESRKAAIKAASASDPMIFARSHTSPTCSAPAGGFSNHSKLDSPLSSPSKVTSPASSYSYSSKRTARKHGRRSMLSEVCTPEDFQPPSGTNKYAERSILSAVGSTLTTPTEDPSMNLNAQSQKHANEDVFAGSLVAGFADKTDGGIKQRERPGFSRTSTSGTQIFTPEADGMELDGLPVGPDRSHWKGKGRRRERTYL</sequence>
<feature type="region of interest" description="Disordered" evidence="1">
    <location>
        <begin position="249"/>
        <end position="319"/>
    </location>
</feature>
<dbReference type="EMBL" id="KZ613490">
    <property type="protein sequence ID" value="PMD19322.1"/>
    <property type="molecule type" value="Genomic_DNA"/>
</dbReference>
<feature type="compositionally biased region" description="Low complexity" evidence="1">
    <location>
        <begin position="442"/>
        <end position="453"/>
    </location>
</feature>
<reference evidence="2 3" key="1">
    <citation type="submission" date="2016-05" db="EMBL/GenBank/DDBJ databases">
        <title>A degradative enzymes factory behind the ericoid mycorrhizal symbiosis.</title>
        <authorList>
            <consortium name="DOE Joint Genome Institute"/>
            <person name="Martino E."/>
            <person name="Morin E."/>
            <person name="Grelet G."/>
            <person name="Kuo A."/>
            <person name="Kohler A."/>
            <person name="Daghino S."/>
            <person name="Barry K."/>
            <person name="Choi C."/>
            <person name="Cichocki N."/>
            <person name="Clum A."/>
            <person name="Copeland A."/>
            <person name="Hainaut M."/>
            <person name="Haridas S."/>
            <person name="Labutti K."/>
            <person name="Lindquist E."/>
            <person name="Lipzen A."/>
            <person name="Khouja H.-R."/>
            <person name="Murat C."/>
            <person name="Ohm R."/>
            <person name="Olson A."/>
            <person name="Spatafora J."/>
            <person name="Veneault-Fourrey C."/>
            <person name="Henrissat B."/>
            <person name="Grigoriev I."/>
            <person name="Martin F."/>
            <person name="Perotto S."/>
        </authorList>
    </citation>
    <scope>NUCLEOTIDE SEQUENCE [LARGE SCALE GENOMIC DNA]</scope>
    <source>
        <strain evidence="2 3">UAMH 7357</strain>
    </source>
</reference>
<feature type="compositionally biased region" description="Polar residues" evidence="1">
    <location>
        <begin position="474"/>
        <end position="491"/>
    </location>
</feature>
<proteinExistence type="predicted"/>
<feature type="region of interest" description="Disordered" evidence="1">
    <location>
        <begin position="425"/>
        <end position="626"/>
    </location>
</feature>
<name>A0A2J6PZ56_9HELO</name>
<feature type="compositionally biased region" description="Basic residues" evidence="1">
    <location>
        <begin position="720"/>
        <end position="732"/>
    </location>
</feature>
<dbReference type="Proteomes" id="UP000235672">
    <property type="component" value="Unassembled WGS sequence"/>
</dbReference>
<organism evidence="2 3">
    <name type="scientific">Hyaloscypha hepaticicola</name>
    <dbReference type="NCBI Taxonomy" id="2082293"/>
    <lineage>
        <taxon>Eukaryota</taxon>
        <taxon>Fungi</taxon>
        <taxon>Dikarya</taxon>
        <taxon>Ascomycota</taxon>
        <taxon>Pezizomycotina</taxon>
        <taxon>Leotiomycetes</taxon>
        <taxon>Helotiales</taxon>
        <taxon>Hyaloscyphaceae</taxon>
        <taxon>Hyaloscypha</taxon>
    </lineage>
</organism>
<dbReference type="STRING" id="1745343.A0A2J6PZ56"/>
<evidence type="ECO:0000313" key="3">
    <source>
        <dbReference type="Proteomes" id="UP000235672"/>
    </source>
</evidence>
<evidence type="ECO:0000256" key="1">
    <source>
        <dbReference type="SAM" id="MobiDB-lite"/>
    </source>
</evidence>